<evidence type="ECO:0000259" key="1">
    <source>
        <dbReference type="PROSITE" id="PS51782"/>
    </source>
</evidence>
<dbReference type="InterPro" id="IPR056937">
    <property type="entry name" value="YqbQ/XkdQ"/>
</dbReference>
<dbReference type="InterPro" id="IPR036779">
    <property type="entry name" value="LysM_dom_sf"/>
</dbReference>
<dbReference type="CDD" id="cd00118">
    <property type="entry name" value="LysM"/>
    <property type="match status" value="1"/>
</dbReference>
<dbReference type="SUPFAM" id="SSF69279">
    <property type="entry name" value="Phage tail proteins"/>
    <property type="match status" value="1"/>
</dbReference>
<dbReference type="Pfam" id="PF01476">
    <property type="entry name" value="LysM"/>
    <property type="match status" value="1"/>
</dbReference>
<dbReference type="Gene3D" id="3.10.350.10">
    <property type="entry name" value="LysM domain"/>
    <property type="match status" value="1"/>
</dbReference>
<sequence length="422" mass="47621">MRQEGWHTGNPRRKYLSVVYNGIDIWNNLSPYIESFSYEDSVDESDTISISLSDRDLKWSRTWLPEKGDKMSPSIILENWNYEGEKMTVVCGAFLVDDYSFSCPPFSCTINGVSAPVDTSFKESENTKTWENATVRLIANEIAAKYGLELIFEVSEDIAVSKTEQDKQPDSEFLKNLCEKYGLGIKVYSNRLVIWDLKQYFEKSPVLTIVPDMVSKWTYNSTIQGTYTGAKVSYANPNNENTVEILVGTEERLYKTNQKADSEADARRIGESILRNANRKERTMKLTIPPKMSLYATCNVKLSGFGNLDGKYFVEKVSHSLSGKSYDMQVSLSCISRDSENSEVESKNETAQTNGNTAHGNYTVVKGDSLWSIAKHFYGSGSKSQDLYQKNRDLIESEAVKRGKKDSGNGYFIYPGMSLIIP</sequence>
<dbReference type="RefSeq" id="WP_104436718.1">
    <property type="nucleotide sequence ID" value="NZ_PTJA01000004.1"/>
</dbReference>
<dbReference type="InterPro" id="IPR018392">
    <property type="entry name" value="LysM"/>
</dbReference>
<dbReference type="PROSITE" id="PS51782">
    <property type="entry name" value="LYSM"/>
    <property type="match status" value="1"/>
</dbReference>
<reference evidence="2 3" key="1">
    <citation type="submission" date="2018-02" db="EMBL/GenBank/DDBJ databases">
        <title>Genomic Encyclopedia of Archaeal and Bacterial Type Strains, Phase II (KMG-II): from individual species to whole genera.</title>
        <authorList>
            <person name="Goeker M."/>
        </authorList>
    </citation>
    <scope>NUCLEOTIDE SEQUENCE [LARGE SCALE GENOMIC DNA]</scope>
    <source>
        <strain evidence="2 3">DSM 3808</strain>
    </source>
</reference>
<dbReference type="InterPro" id="IPR052196">
    <property type="entry name" value="Bact_Kbp"/>
</dbReference>
<dbReference type="Pfam" id="PF24032">
    <property type="entry name" value="YQBQ"/>
    <property type="match status" value="1"/>
</dbReference>
<dbReference type="EMBL" id="PTJA01000004">
    <property type="protein sequence ID" value="PPK81638.1"/>
    <property type="molecule type" value="Genomic_DNA"/>
</dbReference>
<dbReference type="PANTHER" id="PTHR34700">
    <property type="entry name" value="POTASSIUM BINDING PROTEIN KBP"/>
    <property type="match status" value="1"/>
</dbReference>
<proteinExistence type="predicted"/>
<evidence type="ECO:0000313" key="3">
    <source>
        <dbReference type="Proteomes" id="UP000237749"/>
    </source>
</evidence>
<accession>A0A2S6HUX8</accession>
<dbReference type="PANTHER" id="PTHR34700:SF4">
    <property type="entry name" value="PHAGE-LIKE ELEMENT PBSX PROTEIN XKDP"/>
    <property type="match status" value="1"/>
</dbReference>
<evidence type="ECO:0000313" key="2">
    <source>
        <dbReference type="EMBL" id="PPK81638.1"/>
    </source>
</evidence>
<gene>
    <name evidence="2" type="ORF">BXY41_104441</name>
</gene>
<dbReference type="OrthoDB" id="370541at2"/>
<dbReference type="AlphaFoldDB" id="A0A2S6HUX8"/>
<comment type="caution">
    <text evidence="2">The sequence shown here is derived from an EMBL/GenBank/DDBJ whole genome shotgun (WGS) entry which is preliminary data.</text>
</comment>
<dbReference type="SMART" id="SM00257">
    <property type="entry name" value="LysM"/>
    <property type="match status" value="1"/>
</dbReference>
<feature type="domain" description="LysM" evidence="1">
    <location>
        <begin position="360"/>
        <end position="421"/>
    </location>
</feature>
<protein>
    <recommendedName>
        <fullName evidence="1">LysM domain-containing protein</fullName>
    </recommendedName>
</protein>
<keyword evidence="3" id="KW-1185">Reference proteome</keyword>
<organism evidence="2 3">
    <name type="scientific">Lacrimispora xylanisolvens</name>
    <dbReference type="NCBI Taxonomy" id="384636"/>
    <lineage>
        <taxon>Bacteria</taxon>
        <taxon>Bacillati</taxon>
        <taxon>Bacillota</taxon>
        <taxon>Clostridia</taxon>
        <taxon>Lachnospirales</taxon>
        <taxon>Lachnospiraceae</taxon>
        <taxon>Lacrimispora</taxon>
    </lineage>
</organism>
<name>A0A2S6HUX8_9FIRM</name>
<dbReference type="Proteomes" id="UP000237749">
    <property type="component" value="Unassembled WGS sequence"/>
</dbReference>